<gene>
    <name evidence="2" type="ORF">BAU07_12700</name>
</gene>
<keyword evidence="3" id="KW-1185">Reference proteome</keyword>
<protein>
    <recommendedName>
        <fullName evidence="1">Rhodanese domain-containing protein</fullName>
    </recommendedName>
</protein>
<feature type="domain" description="Rhodanese" evidence="1">
    <location>
        <begin position="24"/>
        <end position="116"/>
    </location>
</feature>
<dbReference type="AlphaFoldDB" id="A0A193GCU4"/>
<name>A0A193GCU4_9BORD</name>
<evidence type="ECO:0000313" key="2">
    <source>
        <dbReference type="EMBL" id="ANN77842.1"/>
    </source>
</evidence>
<proteinExistence type="predicted"/>
<dbReference type="EMBL" id="CP016172">
    <property type="protein sequence ID" value="ANN77842.1"/>
    <property type="molecule type" value="Genomic_DNA"/>
</dbReference>
<accession>A0A193GCU4</accession>
<dbReference type="Proteomes" id="UP000091926">
    <property type="component" value="Chromosome"/>
</dbReference>
<organism evidence="2 3">
    <name type="scientific">Bordetella flabilis</name>
    <dbReference type="NCBI Taxonomy" id="463014"/>
    <lineage>
        <taxon>Bacteria</taxon>
        <taxon>Pseudomonadati</taxon>
        <taxon>Pseudomonadota</taxon>
        <taxon>Betaproteobacteria</taxon>
        <taxon>Burkholderiales</taxon>
        <taxon>Alcaligenaceae</taxon>
        <taxon>Bordetella</taxon>
    </lineage>
</organism>
<dbReference type="InterPro" id="IPR001763">
    <property type="entry name" value="Rhodanese-like_dom"/>
</dbReference>
<dbReference type="InterPro" id="IPR036873">
    <property type="entry name" value="Rhodanese-like_dom_sf"/>
</dbReference>
<evidence type="ECO:0000313" key="3">
    <source>
        <dbReference type="Proteomes" id="UP000091926"/>
    </source>
</evidence>
<sequence length="539" mass="58980">MRSKKDQPQPAAVTASELKQLIAGESELALLDVRETGAFSARHIFYSISLPLSHMEQRAAALVPRKATPIVLVDAGDEQKLAERAAALLSACGYTDITLLKDGLRGWEQAGYQFFSGVFVPNKAFGEYIEHQYDTPCIDAALLQQWKQEGKDIIILDSRPYEEFRQFSLPGGINCPGAELVYRAFSMAHNPDTTIVVNCAGRTRGIIGAQSLINAGISNRVVTLKNGTAGWYLNGGKLREGSSDVAPPPTAEGLARAIAASERVARRFGVREIDGNELERLRADKDRTLFLLDVRSPDEYAAGHVPGSRSAPGGQLIQSTEHYAGVLRARLVLVDDNRVRARMTASWLVQMGWKDVYVLAEGLSAASCLERGPERAARLRDAPREENEMGVAEAYEIWRSGDAVILDFGNSLSYRRGHIPGAWFAVRSRIRASLPGVSDGRRIIVTSDDGSLAYYAAQDLRAVGAREVYVLRGGTAAWEQAGLALEQGFEHMADDNDDVWYGPYDFDDRAGAMQAYLSWEVGLVAQLEKEDAAFLPASK</sequence>
<dbReference type="GO" id="GO:0004792">
    <property type="term" value="F:thiosulfate-cyanide sulfurtransferase activity"/>
    <property type="evidence" value="ECO:0007669"/>
    <property type="project" value="TreeGrafter"/>
</dbReference>
<dbReference type="SMART" id="SM00450">
    <property type="entry name" value="RHOD"/>
    <property type="match status" value="4"/>
</dbReference>
<dbReference type="CDD" id="cd01534">
    <property type="entry name" value="4RHOD_Repeat_3"/>
    <property type="match status" value="1"/>
</dbReference>
<dbReference type="Gene3D" id="3.40.250.10">
    <property type="entry name" value="Rhodanese-like domain"/>
    <property type="match status" value="4"/>
</dbReference>
<dbReference type="SUPFAM" id="SSF52821">
    <property type="entry name" value="Rhodanese/Cell cycle control phosphatase"/>
    <property type="match status" value="4"/>
</dbReference>
<evidence type="ECO:0000259" key="1">
    <source>
        <dbReference type="PROSITE" id="PS50206"/>
    </source>
</evidence>
<reference evidence="2 3" key="1">
    <citation type="submission" date="2016-06" db="EMBL/GenBank/DDBJ databases">
        <title>Complete genome sequences of Bordetella bronchialis and Bordetella flabilis.</title>
        <authorList>
            <person name="LiPuma J.J."/>
            <person name="Spilker T."/>
        </authorList>
    </citation>
    <scope>NUCLEOTIDE SEQUENCE [LARGE SCALE GENOMIC DNA]</scope>
    <source>
        <strain evidence="2 3">AU10664</strain>
    </source>
</reference>
<feature type="domain" description="Rhodanese" evidence="1">
    <location>
        <begin position="399"/>
        <end position="487"/>
    </location>
</feature>
<dbReference type="KEGG" id="bfz:BAU07_12700"/>
<dbReference type="PROSITE" id="PS50206">
    <property type="entry name" value="RHODANESE_3"/>
    <property type="match status" value="4"/>
</dbReference>
<dbReference type="STRING" id="463014.BAU07_12700"/>
<feature type="domain" description="Rhodanese" evidence="1">
    <location>
        <begin position="149"/>
        <end position="240"/>
    </location>
</feature>
<dbReference type="PANTHER" id="PTHR44086:SF10">
    <property type="entry name" value="THIOSULFATE SULFURTRANSFERASE_RHODANESE-LIKE DOMAIN-CONTAINING PROTEIN 3"/>
    <property type="match status" value="1"/>
</dbReference>
<feature type="domain" description="Rhodanese" evidence="1">
    <location>
        <begin position="285"/>
        <end position="375"/>
    </location>
</feature>
<dbReference type="Pfam" id="PF00581">
    <property type="entry name" value="Rhodanese"/>
    <property type="match status" value="4"/>
</dbReference>
<dbReference type="PANTHER" id="PTHR44086">
    <property type="entry name" value="THIOSULFATE SULFURTRANSFERASE RDL2, MITOCHONDRIAL-RELATED"/>
    <property type="match status" value="1"/>
</dbReference>